<dbReference type="EMBL" id="KQ979695">
    <property type="protein sequence ID" value="KYN19705.1"/>
    <property type="molecule type" value="Genomic_DNA"/>
</dbReference>
<sequence length="141" mass="14965">MNKSSDLNGGYVSSELLPGKKFESLAGQHPGAARSGVLPVSAPLLDKSYRPTVLPLLLDVQCLDSFGIITSNQEFAARMVNKSDAVTSPSAQPLPDKVTLRPVPVPVGGEAGDLACLSKPSPSIRGCKTIERKQPKVRRDE</sequence>
<dbReference type="AlphaFoldDB" id="A0A151J7D4"/>
<evidence type="ECO:0000313" key="1">
    <source>
        <dbReference type="EMBL" id="KYN19705.1"/>
    </source>
</evidence>
<keyword evidence="2" id="KW-1185">Reference proteome</keyword>
<gene>
    <name evidence="1" type="ORF">ALC57_07931</name>
</gene>
<accession>A0A151J7D4</accession>
<proteinExistence type="predicted"/>
<reference evidence="1 2" key="1">
    <citation type="submission" date="2015-09" db="EMBL/GenBank/DDBJ databases">
        <title>Trachymyrmex cornetzi WGS genome.</title>
        <authorList>
            <person name="Nygaard S."/>
            <person name="Hu H."/>
            <person name="Boomsma J."/>
            <person name="Zhang G."/>
        </authorList>
    </citation>
    <scope>NUCLEOTIDE SEQUENCE [LARGE SCALE GENOMIC DNA]</scope>
    <source>
        <strain evidence="1">Tcor2-1</strain>
        <tissue evidence="1">Whole body</tissue>
    </source>
</reference>
<dbReference type="Proteomes" id="UP000078492">
    <property type="component" value="Unassembled WGS sequence"/>
</dbReference>
<evidence type="ECO:0000313" key="2">
    <source>
        <dbReference type="Proteomes" id="UP000078492"/>
    </source>
</evidence>
<organism evidence="1 2">
    <name type="scientific">Trachymyrmex cornetzi</name>
    <dbReference type="NCBI Taxonomy" id="471704"/>
    <lineage>
        <taxon>Eukaryota</taxon>
        <taxon>Metazoa</taxon>
        <taxon>Ecdysozoa</taxon>
        <taxon>Arthropoda</taxon>
        <taxon>Hexapoda</taxon>
        <taxon>Insecta</taxon>
        <taxon>Pterygota</taxon>
        <taxon>Neoptera</taxon>
        <taxon>Endopterygota</taxon>
        <taxon>Hymenoptera</taxon>
        <taxon>Apocrita</taxon>
        <taxon>Aculeata</taxon>
        <taxon>Formicoidea</taxon>
        <taxon>Formicidae</taxon>
        <taxon>Myrmicinae</taxon>
        <taxon>Trachymyrmex</taxon>
    </lineage>
</organism>
<protein>
    <submittedName>
        <fullName evidence="1">Uncharacterized protein</fullName>
    </submittedName>
</protein>
<name>A0A151J7D4_9HYME</name>